<dbReference type="EMBL" id="JAFBXF010000012">
    <property type="protein sequence ID" value="MBM2418742.1"/>
    <property type="molecule type" value="Genomic_DNA"/>
</dbReference>
<accession>A0A9Q2S6E9</accession>
<dbReference type="EMBL" id="JAFBXE010000012">
    <property type="protein sequence ID" value="MBM2414072.1"/>
    <property type="molecule type" value="Genomic_DNA"/>
</dbReference>
<organism evidence="2 4">
    <name type="scientific">Marivita cryptomonadis</name>
    <dbReference type="NCBI Taxonomy" id="505252"/>
    <lineage>
        <taxon>Bacteria</taxon>
        <taxon>Pseudomonadati</taxon>
        <taxon>Pseudomonadota</taxon>
        <taxon>Alphaproteobacteria</taxon>
        <taxon>Rhodobacterales</taxon>
        <taxon>Roseobacteraceae</taxon>
        <taxon>Marivita</taxon>
    </lineage>
</organism>
<dbReference type="GeneID" id="62639794"/>
<gene>
    <name evidence="2" type="ORF">JQX41_17265</name>
    <name evidence="3" type="ORF">JQX48_17280</name>
</gene>
<keyword evidence="1" id="KW-0732">Signal</keyword>
<evidence type="ECO:0000313" key="2">
    <source>
        <dbReference type="EMBL" id="MBM2414072.1"/>
    </source>
</evidence>
<sequence length="179" mass="19647">MILLNGYGFGRTRFRFGKSFMKHLIFAALVASVPAVAFAETRLERLETISENMTDAMYNAMIRMVEQQGGNPEPLRSAIPSSEWDDTFRTAGACVLDKYISASSGSAVDEMLDKMEAFIPEMAEMDLDALGDETDFLPEGVSDDYSIAVNQDCGMADVMLDRMDESGFTAALMQSMSGN</sequence>
<comment type="caution">
    <text evidence="2">The sequence shown here is derived from an EMBL/GenBank/DDBJ whole genome shotgun (WGS) entry which is preliminary data.</text>
</comment>
<protein>
    <submittedName>
        <fullName evidence="2">Uncharacterized protein</fullName>
    </submittedName>
</protein>
<dbReference type="OrthoDB" id="7856307at2"/>
<dbReference type="Proteomes" id="UP000809440">
    <property type="component" value="Unassembled WGS sequence"/>
</dbReference>
<dbReference type="AlphaFoldDB" id="A0A9Q2S6E9"/>
<reference evidence="2 5" key="1">
    <citation type="submission" date="2021-01" db="EMBL/GenBank/DDBJ databases">
        <title>Diatom-associated Roseobacters Show Island Model of Population Structure.</title>
        <authorList>
            <person name="Qu L."/>
            <person name="Feng X."/>
            <person name="Chen Y."/>
            <person name="Li L."/>
            <person name="Wang X."/>
            <person name="Hu Z."/>
            <person name="Wang H."/>
            <person name="Luo H."/>
        </authorList>
    </citation>
    <scope>NUCLEOTIDE SEQUENCE</scope>
    <source>
        <strain evidence="3 5">CC28-63</strain>
        <strain evidence="2">CC28-69</strain>
    </source>
</reference>
<feature type="signal peptide" evidence="1">
    <location>
        <begin position="1"/>
        <end position="39"/>
    </location>
</feature>
<evidence type="ECO:0000313" key="5">
    <source>
        <dbReference type="Proteomes" id="UP000809440"/>
    </source>
</evidence>
<dbReference type="Proteomes" id="UP000755667">
    <property type="component" value="Unassembled WGS sequence"/>
</dbReference>
<name>A0A9Q2S6E9_9RHOB</name>
<dbReference type="RefSeq" id="WP_138487759.1">
    <property type="nucleotide sequence ID" value="NZ_JAFBWU010000012.1"/>
</dbReference>
<keyword evidence="5" id="KW-1185">Reference proteome</keyword>
<feature type="chain" id="PRO_5040234884" evidence="1">
    <location>
        <begin position="40"/>
        <end position="179"/>
    </location>
</feature>
<evidence type="ECO:0000313" key="4">
    <source>
        <dbReference type="Proteomes" id="UP000755667"/>
    </source>
</evidence>
<evidence type="ECO:0000256" key="1">
    <source>
        <dbReference type="SAM" id="SignalP"/>
    </source>
</evidence>
<evidence type="ECO:0000313" key="3">
    <source>
        <dbReference type="EMBL" id="MBM2418742.1"/>
    </source>
</evidence>
<proteinExistence type="predicted"/>